<dbReference type="InterPro" id="IPR017871">
    <property type="entry name" value="ABC_transporter-like_CS"/>
</dbReference>
<keyword evidence="2" id="KW-0813">Transport</keyword>
<dbReference type="GeneID" id="24830397"/>
<dbReference type="InterPro" id="IPR050388">
    <property type="entry name" value="ABC_Ni/Peptide_Import"/>
</dbReference>
<dbReference type="CDD" id="cd03257">
    <property type="entry name" value="ABC_NikE_OppD_transporters"/>
    <property type="match status" value="1"/>
</dbReference>
<dbReference type="KEGG" id="mhor:MSHOH_1227"/>
<comment type="subcellular location">
    <subcellularLocation>
        <location evidence="1">Cell membrane</location>
        <topology evidence="1">Peripheral membrane protein</topology>
    </subcellularLocation>
</comment>
<dbReference type="GO" id="GO:0016887">
    <property type="term" value="F:ATP hydrolysis activity"/>
    <property type="evidence" value="ECO:0007669"/>
    <property type="project" value="InterPro"/>
</dbReference>
<dbReference type="Gene3D" id="3.40.50.300">
    <property type="entry name" value="P-loop containing nucleotide triphosphate hydrolases"/>
    <property type="match status" value="1"/>
</dbReference>
<dbReference type="InterPro" id="IPR003439">
    <property type="entry name" value="ABC_transporter-like_ATP-bd"/>
</dbReference>
<evidence type="ECO:0000313" key="8">
    <source>
        <dbReference type="EMBL" id="AKB77710.1"/>
    </source>
</evidence>
<dbReference type="SUPFAM" id="SSF52540">
    <property type="entry name" value="P-loop containing nucleoside triphosphate hydrolases"/>
    <property type="match status" value="1"/>
</dbReference>
<dbReference type="STRING" id="1434110.MSHOH_1227"/>
<dbReference type="SMART" id="SM00382">
    <property type="entry name" value="AAA"/>
    <property type="match status" value="1"/>
</dbReference>
<proteinExistence type="predicted"/>
<dbReference type="GO" id="GO:0005886">
    <property type="term" value="C:plasma membrane"/>
    <property type="evidence" value="ECO:0007669"/>
    <property type="project" value="UniProtKB-SubCell"/>
</dbReference>
<organism evidence="8 9">
    <name type="scientific">Methanosarcina horonobensis HB-1 = JCM 15518</name>
    <dbReference type="NCBI Taxonomy" id="1434110"/>
    <lineage>
        <taxon>Archaea</taxon>
        <taxon>Methanobacteriati</taxon>
        <taxon>Methanobacteriota</taxon>
        <taxon>Stenosarchaea group</taxon>
        <taxon>Methanomicrobia</taxon>
        <taxon>Methanosarcinales</taxon>
        <taxon>Methanosarcinaceae</taxon>
        <taxon>Methanosarcina</taxon>
    </lineage>
</organism>
<dbReference type="AlphaFoldDB" id="A0A0E3WT14"/>
<dbReference type="PROSITE" id="PS50893">
    <property type="entry name" value="ABC_TRANSPORTER_2"/>
    <property type="match status" value="1"/>
</dbReference>
<evidence type="ECO:0000256" key="1">
    <source>
        <dbReference type="ARBA" id="ARBA00004202"/>
    </source>
</evidence>
<protein>
    <submittedName>
        <fullName evidence="8">Oligopeptide transport ATP-binding protein OppD</fullName>
    </submittedName>
</protein>
<keyword evidence="5 8" id="KW-0067">ATP-binding</keyword>
<dbReference type="PATRIC" id="fig|1434110.4.peg.1521"/>
<evidence type="ECO:0000259" key="7">
    <source>
        <dbReference type="PROSITE" id="PS50893"/>
    </source>
</evidence>
<feature type="domain" description="ABC transporter" evidence="7">
    <location>
        <begin position="7"/>
        <end position="252"/>
    </location>
</feature>
<dbReference type="HOGENOM" id="CLU_000604_1_23_2"/>
<evidence type="ECO:0000256" key="5">
    <source>
        <dbReference type="ARBA" id="ARBA00022840"/>
    </source>
</evidence>
<dbReference type="NCBIfam" id="NF047578">
    <property type="entry name" value="opine_ATP_CntD"/>
    <property type="match status" value="1"/>
</dbReference>
<dbReference type="RefSeq" id="WP_048138265.1">
    <property type="nucleotide sequence ID" value="NZ_BBCW01000011.1"/>
</dbReference>
<dbReference type="PROSITE" id="PS00211">
    <property type="entry name" value="ABC_TRANSPORTER_1"/>
    <property type="match status" value="1"/>
</dbReference>
<sequence>MKNILQVNGLNVWDSRSGEAIVKDVSFSLKEHSCLALVGESGSGKSMTCKAIMGLNRPWISCSGRVEFDGQELLTLPQQKLRSLCGNRLCMILQDGMSAFDPSCVIGQHFRETLKEHFGWTAQQADERMVESMLTVMLKNPAGLLKKYPHQLSGGMLQRAMIALALVLEPDIIIADEPTTALDTITQFEVMEQFTALQKRTSSAMIFVSHDLGVVNRLADSVVVMKNGSVVEFGPLPDIFEHPQQEYTRYLVSTRQALGTRFRQVLGGNEPC</sequence>
<dbReference type="Pfam" id="PF00005">
    <property type="entry name" value="ABC_tran"/>
    <property type="match status" value="1"/>
</dbReference>
<gene>
    <name evidence="8" type="ORF">MSHOH_1227</name>
</gene>
<name>A0A0E3WT14_9EURY</name>
<dbReference type="InterPro" id="IPR003593">
    <property type="entry name" value="AAA+_ATPase"/>
</dbReference>
<dbReference type="InterPro" id="IPR027417">
    <property type="entry name" value="P-loop_NTPase"/>
</dbReference>
<accession>A0A0E3WT14</accession>
<evidence type="ECO:0000256" key="2">
    <source>
        <dbReference type="ARBA" id="ARBA00022448"/>
    </source>
</evidence>
<evidence type="ECO:0000256" key="6">
    <source>
        <dbReference type="ARBA" id="ARBA00023136"/>
    </source>
</evidence>
<evidence type="ECO:0000256" key="4">
    <source>
        <dbReference type="ARBA" id="ARBA00022741"/>
    </source>
</evidence>
<dbReference type="PANTHER" id="PTHR43297">
    <property type="entry name" value="OLIGOPEPTIDE TRANSPORT ATP-BINDING PROTEIN APPD"/>
    <property type="match status" value="1"/>
</dbReference>
<keyword evidence="9" id="KW-1185">Reference proteome</keyword>
<evidence type="ECO:0000256" key="3">
    <source>
        <dbReference type="ARBA" id="ARBA00022475"/>
    </source>
</evidence>
<dbReference type="Proteomes" id="UP000033101">
    <property type="component" value="Chromosome"/>
</dbReference>
<keyword evidence="4" id="KW-0547">Nucleotide-binding</keyword>
<reference evidence="8 9" key="1">
    <citation type="submission" date="2014-07" db="EMBL/GenBank/DDBJ databases">
        <title>Methanogenic archaea and the global carbon cycle.</title>
        <authorList>
            <person name="Henriksen J.R."/>
            <person name="Luke J."/>
            <person name="Reinhart S."/>
            <person name="Benedict M.N."/>
            <person name="Youngblut N.D."/>
            <person name="Metcalf M.E."/>
            <person name="Whitaker R.J."/>
            <person name="Metcalf W.W."/>
        </authorList>
    </citation>
    <scope>NUCLEOTIDE SEQUENCE [LARGE SCALE GENOMIC DNA]</scope>
    <source>
        <strain evidence="8 9">HB-1</strain>
    </source>
</reference>
<keyword evidence="6" id="KW-0472">Membrane</keyword>
<dbReference type="NCBIfam" id="NF047576">
    <property type="entry name" value="opine_ATP_CntF"/>
    <property type="match status" value="1"/>
</dbReference>
<dbReference type="GO" id="GO:0005524">
    <property type="term" value="F:ATP binding"/>
    <property type="evidence" value="ECO:0007669"/>
    <property type="project" value="UniProtKB-KW"/>
</dbReference>
<dbReference type="PANTHER" id="PTHR43297:SF2">
    <property type="entry name" value="DIPEPTIDE TRANSPORT ATP-BINDING PROTEIN DPPD"/>
    <property type="match status" value="1"/>
</dbReference>
<dbReference type="EMBL" id="CP009516">
    <property type="protein sequence ID" value="AKB77710.1"/>
    <property type="molecule type" value="Genomic_DNA"/>
</dbReference>
<evidence type="ECO:0000313" key="9">
    <source>
        <dbReference type="Proteomes" id="UP000033101"/>
    </source>
</evidence>
<dbReference type="OrthoDB" id="18209at2157"/>
<keyword evidence="3" id="KW-1003">Cell membrane</keyword>